<dbReference type="CDD" id="cd09274">
    <property type="entry name" value="RNase_HI_RT_Ty3"/>
    <property type="match status" value="1"/>
</dbReference>
<organism evidence="3">
    <name type="scientific">Tricholoma magnivelare</name>
    <dbReference type="NCBI Taxonomy" id="113600"/>
    <lineage>
        <taxon>Eukaryota</taxon>
        <taxon>Fungi</taxon>
        <taxon>Dikarya</taxon>
        <taxon>Basidiomycota</taxon>
        <taxon>Agaricomycotina</taxon>
        <taxon>Agaricomycetes</taxon>
        <taxon>Agaricomycetidae</taxon>
        <taxon>Agaricales</taxon>
        <taxon>Tricholomatineae</taxon>
        <taxon>Tricholomataceae</taxon>
        <taxon>Tricholoma</taxon>
    </lineage>
</organism>
<feature type="non-terminal residue" evidence="3">
    <location>
        <position position="326"/>
    </location>
</feature>
<dbReference type="Gene3D" id="3.30.70.270">
    <property type="match status" value="2"/>
</dbReference>
<sequence>NAHPLPLISEIIDKVGKAKVFTKLDLRWGYNNVRIKKGDEWKAAFPTCRGSFEPLVMFFRMTNSPPTFQNMMNDIFKDVIDKGMVILFIDDILIFTEDEENHEAIVQEVLQRLAENNLFLKPEKCVFGASEIEFLGLSIGPDGIKMDPIKVQVITDWPAPTHVKEVQALLGLANYYRRFVHNFSKIAAPLHNLMRKGVVWRWGEQQQTAFEELKRKFVEGPILAPVDFMRPLRVESDASNFATGAVLSMLCEDDKWHPCAYLSRGLNDVERNYDVHDKEMLGIIRALEAWRHYLEGCTHQIEIWTDHQNLQYFMSAKKLNHRQARW</sequence>
<feature type="domain" description="Reverse transcriptase" evidence="2">
    <location>
        <begin position="1"/>
        <end position="139"/>
    </location>
</feature>
<keyword evidence="3" id="KW-0695">RNA-directed DNA polymerase</keyword>
<dbReference type="Pfam" id="PF17919">
    <property type="entry name" value="RT_RNaseH_2"/>
    <property type="match status" value="1"/>
</dbReference>
<dbReference type="SUPFAM" id="SSF56672">
    <property type="entry name" value="DNA/RNA polymerases"/>
    <property type="match status" value="1"/>
</dbReference>
<accession>Q9P957</accession>
<evidence type="ECO:0000313" key="3">
    <source>
        <dbReference type="EMBL" id="BAA92425.1"/>
    </source>
</evidence>
<keyword evidence="3" id="KW-0808">Transferase</keyword>
<dbReference type="GO" id="GO:0004519">
    <property type="term" value="F:endonuclease activity"/>
    <property type="evidence" value="ECO:0007669"/>
    <property type="project" value="UniProtKB-KW"/>
</dbReference>
<evidence type="ECO:0000259" key="2">
    <source>
        <dbReference type="PROSITE" id="PS50878"/>
    </source>
</evidence>
<dbReference type="GO" id="GO:0016787">
    <property type="term" value="F:hydrolase activity"/>
    <property type="evidence" value="ECO:0007669"/>
    <property type="project" value="UniProtKB-KW"/>
</dbReference>
<dbReference type="PANTHER" id="PTHR37984:SF5">
    <property type="entry name" value="PROTEIN NYNRIN-LIKE"/>
    <property type="match status" value="1"/>
</dbReference>
<keyword evidence="3" id="KW-0548">Nucleotidyltransferase</keyword>
<protein>
    <submittedName>
        <fullName evidence="3">Reverse transcriptase-RNase H</fullName>
    </submittedName>
</protein>
<proteinExistence type="predicted"/>
<dbReference type="AlphaFoldDB" id="Q9P957"/>
<keyword evidence="1" id="KW-0511">Multifunctional enzyme</keyword>
<dbReference type="InterPro" id="IPR050951">
    <property type="entry name" value="Retrovirus_Pol_polyprotein"/>
</dbReference>
<dbReference type="EMBL" id="AB039863">
    <property type="protein sequence ID" value="BAA92425.1"/>
    <property type="molecule type" value="Genomic_DNA"/>
</dbReference>
<dbReference type="InterPro" id="IPR043128">
    <property type="entry name" value="Rev_trsase/Diguanyl_cyclase"/>
</dbReference>
<dbReference type="Pfam" id="PF00078">
    <property type="entry name" value="RVT_1"/>
    <property type="match status" value="1"/>
</dbReference>
<dbReference type="FunFam" id="3.30.70.270:FF:000020">
    <property type="entry name" value="Transposon Tf2-6 polyprotein-like Protein"/>
    <property type="match status" value="1"/>
</dbReference>
<dbReference type="InterPro" id="IPR000477">
    <property type="entry name" value="RT_dom"/>
</dbReference>
<dbReference type="PANTHER" id="PTHR37984">
    <property type="entry name" value="PROTEIN CBG26694"/>
    <property type="match status" value="1"/>
</dbReference>
<name>Q9P957_9AGAR</name>
<dbReference type="PROSITE" id="PS50878">
    <property type="entry name" value="RT_POL"/>
    <property type="match status" value="1"/>
</dbReference>
<dbReference type="GO" id="GO:0003964">
    <property type="term" value="F:RNA-directed DNA polymerase activity"/>
    <property type="evidence" value="ECO:0007669"/>
    <property type="project" value="UniProtKB-KW"/>
</dbReference>
<feature type="non-terminal residue" evidence="3">
    <location>
        <position position="1"/>
    </location>
</feature>
<reference evidence="3" key="1">
    <citation type="journal article" date="2001" name="Mycoscience">
        <title>Amplification and cloning of putative reverse transcriptase genes from Tricholoma spp. by polymerase chain reaction.</title>
        <authorList>
            <person name="Murata H."/>
            <person name="Yamada A."/>
        </authorList>
    </citation>
    <scope>NUCLEOTIDE SEQUENCE</scope>
    <source>
        <strain evidence="3">Tp-C3</strain>
    </source>
</reference>
<dbReference type="CDD" id="cd01647">
    <property type="entry name" value="RT_LTR"/>
    <property type="match status" value="1"/>
</dbReference>
<dbReference type="InterPro" id="IPR043502">
    <property type="entry name" value="DNA/RNA_pol_sf"/>
</dbReference>
<evidence type="ECO:0000256" key="1">
    <source>
        <dbReference type="ARBA" id="ARBA00023268"/>
    </source>
</evidence>
<dbReference type="InterPro" id="IPR041577">
    <property type="entry name" value="RT_RNaseH_2"/>
</dbReference>
<gene>
    <name evidence="3" type="primary">pol</name>
</gene>